<dbReference type="SUPFAM" id="SSF54001">
    <property type="entry name" value="Cysteine proteinases"/>
    <property type="match status" value="1"/>
</dbReference>
<reference evidence="3 4" key="1">
    <citation type="submission" date="2016-10" db="EMBL/GenBank/DDBJ databases">
        <authorList>
            <person name="de Groot N.N."/>
        </authorList>
    </citation>
    <scope>NUCLEOTIDE SEQUENCE [LARGE SCALE GENOMIC DNA]</scope>
    <source>
        <strain evidence="3 4">CGMCC 1.7054</strain>
    </source>
</reference>
<evidence type="ECO:0000256" key="1">
    <source>
        <dbReference type="SAM" id="SignalP"/>
    </source>
</evidence>
<dbReference type="Proteomes" id="UP000198881">
    <property type="component" value="Unassembled WGS sequence"/>
</dbReference>
<feature type="signal peptide" evidence="1">
    <location>
        <begin position="1"/>
        <end position="35"/>
    </location>
</feature>
<dbReference type="Gene3D" id="3.90.1720.10">
    <property type="entry name" value="endopeptidase domain like (from Nostoc punctiforme)"/>
    <property type="match status" value="1"/>
</dbReference>
<feature type="domain" description="SH3b" evidence="2">
    <location>
        <begin position="122"/>
        <end position="197"/>
    </location>
</feature>
<dbReference type="InterPro" id="IPR003646">
    <property type="entry name" value="SH3-like_bac-type"/>
</dbReference>
<dbReference type="EMBL" id="FPCG01000004">
    <property type="protein sequence ID" value="SFV22602.1"/>
    <property type="molecule type" value="Genomic_DNA"/>
</dbReference>
<proteinExistence type="predicted"/>
<dbReference type="Pfam" id="PF08239">
    <property type="entry name" value="SH3_3"/>
    <property type="match status" value="2"/>
</dbReference>
<dbReference type="PROSITE" id="PS51318">
    <property type="entry name" value="TAT"/>
    <property type="match status" value="1"/>
</dbReference>
<organism evidence="3 4">
    <name type="scientific">Micrococcus terreus</name>
    <dbReference type="NCBI Taxonomy" id="574650"/>
    <lineage>
        <taxon>Bacteria</taxon>
        <taxon>Bacillati</taxon>
        <taxon>Actinomycetota</taxon>
        <taxon>Actinomycetes</taxon>
        <taxon>Micrococcales</taxon>
        <taxon>Micrococcaceae</taxon>
        <taxon>Micrococcus</taxon>
    </lineage>
</organism>
<gene>
    <name evidence="3" type="ORF">SAMN04487966_104220</name>
</gene>
<name>A0A1I7ML06_9MICC</name>
<evidence type="ECO:0000313" key="3">
    <source>
        <dbReference type="EMBL" id="SFV22602.1"/>
    </source>
</evidence>
<keyword evidence="1" id="KW-0732">Signal</keyword>
<dbReference type="Gene3D" id="2.30.30.40">
    <property type="entry name" value="SH3 Domains"/>
    <property type="match status" value="2"/>
</dbReference>
<feature type="chain" id="PRO_5011653990" evidence="1">
    <location>
        <begin position="36"/>
        <end position="354"/>
    </location>
</feature>
<keyword evidence="4" id="KW-1185">Reference proteome</keyword>
<sequence length="354" mass="37493">MTIRSTLRRRIAAASATTLLTITGAGLLGIPAAHAAATGYTTASVTVRSGTNTSTTALTTIPAGVAVSVQCQTAGQTINGTYSTHYWGKVTYGGKTGYVSRAYIRVPDATGLGACSTSTPVPTTGVTGYATASLTVRSGTNTGTTALATIPSGAAITVQCQTPGQTVNGTYSTHYWGKVTYGGRTGYVSRAYVRIPDATGLKECTTSAPAPDISAARQRVLDRGMNWVNRRIPYSMYNYTAGPDADGYRWRTDCSGMIAMAYNLRDQSYYTGNLTSKFYPIAKSSLQRGDIIGNLGDPASAGAAGHVVIFNGWTDSTKTRFRTIEQTGGIGATQLTRTWGDSFWNKQGYRFRGW</sequence>
<feature type="domain" description="SH3b" evidence="2">
    <location>
        <begin position="36"/>
        <end position="108"/>
    </location>
</feature>
<dbReference type="InterPro" id="IPR052354">
    <property type="entry name" value="Cell_Wall_Dynamics_Protein"/>
</dbReference>
<dbReference type="PROSITE" id="PS51781">
    <property type="entry name" value="SH3B"/>
    <property type="match status" value="2"/>
</dbReference>
<evidence type="ECO:0000313" key="4">
    <source>
        <dbReference type="Proteomes" id="UP000198881"/>
    </source>
</evidence>
<dbReference type="PANTHER" id="PTHR34408">
    <property type="entry name" value="FAMILY PROTEIN, PUTATIVE-RELATED"/>
    <property type="match status" value="1"/>
</dbReference>
<protein>
    <submittedName>
        <fullName evidence="3">SH3 domain-containing protein</fullName>
    </submittedName>
</protein>
<evidence type="ECO:0000259" key="2">
    <source>
        <dbReference type="PROSITE" id="PS51781"/>
    </source>
</evidence>
<dbReference type="InterPro" id="IPR006311">
    <property type="entry name" value="TAT_signal"/>
</dbReference>
<dbReference type="AlphaFoldDB" id="A0A1I7ML06"/>
<dbReference type="RefSeq" id="WP_091696536.1">
    <property type="nucleotide sequence ID" value="NZ_FPCG01000004.1"/>
</dbReference>
<dbReference type="OrthoDB" id="5620138at2"/>
<accession>A0A1I7ML06</accession>
<dbReference type="InterPro" id="IPR038765">
    <property type="entry name" value="Papain-like_cys_pep_sf"/>
</dbReference>
<dbReference type="PANTHER" id="PTHR34408:SF1">
    <property type="entry name" value="GLYCOSYL HYDROLASE FAMILY 19 DOMAIN-CONTAINING PROTEIN HI_1415"/>
    <property type="match status" value="1"/>
</dbReference>